<name>A0A3B1B7Y4_9ZZZZ</name>
<accession>A0A3B1B7Y4</accession>
<feature type="transmembrane region" description="Helical" evidence="1">
    <location>
        <begin position="65"/>
        <end position="91"/>
    </location>
</feature>
<dbReference type="SUPFAM" id="SSF81901">
    <property type="entry name" value="HCP-like"/>
    <property type="match status" value="1"/>
</dbReference>
<evidence type="ECO:0000313" key="2">
    <source>
        <dbReference type="EMBL" id="VAX12222.1"/>
    </source>
</evidence>
<reference evidence="2" key="1">
    <citation type="submission" date="2018-06" db="EMBL/GenBank/DDBJ databases">
        <authorList>
            <person name="Zhirakovskaya E."/>
        </authorList>
    </citation>
    <scope>NUCLEOTIDE SEQUENCE</scope>
</reference>
<organism evidence="2">
    <name type="scientific">hydrothermal vent metagenome</name>
    <dbReference type="NCBI Taxonomy" id="652676"/>
    <lineage>
        <taxon>unclassified sequences</taxon>
        <taxon>metagenomes</taxon>
        <taxon>ecological metagenomes</taxon>
    </lineage>
</organism>
<evidence type="ECO:0000256" key="1">
    <source>
        <dbReference type="SAM" id="Phobius"/>
    </source>
</evidence>
<gene>
    <name evidence="2" type="ORF">MNBD_GAMMA24-1391</name>
</gene>
<keyword evidence="1" id="KW-1133">Transmembrane helix</keyword>
<sequence>MGTVWLIILAIVFEAAGITALQADFAAPYHLPGYLLGHASASLVFSLLLWQYMPERYRYPVKRAAFFLFIIQFFIPFIGSIGLSTGLMLALHLPRKRAHLLWDEIDDPDLPYRPSEVNAQPLYSQGGLTQVLREAGSIEKRIKAVMASKQMSNRDSVAILQQALKDTSDDVRLLAYAMLDEKEKVISNQIKNTQQILARAKTVNNQQGILTQQKLLAGHYWEMAYLGLAQGGVKTHFLSMARENCESVLAQTRDAGILRLLGRIHLENGQPEAAEELFLEAIKQGLPRHQVLPYLAEIAWLQRNFCKVKKLLAELSNNPQPVHPTLQGVLQYWL</sequence>
<feature type="transmembrane region" description="Helical" evidence="1">
    <location>
        <begin position="33"/>
        <end position="53"/>
    </location>
</feature>
<keyword evidence="1" id="KW-0812">Transmembrane</keyword>
<dbReference type="Gene3D" id="1.25.40.10">
    <property type="entry name" value="Tetratricopeptide repeat domain"/>
    <property type="match status" value="1"/>
</dbReference>
<proteinExistence type="predicted"/>
<protein>
    <submittedName>
        <fullName evidence="2">Extracellular Matrix protein PelE</fullName>
    </submittedName>
</protein>
<dbReference type="AlphaFoldDB" id="A0A3B1B7Y4"/>
<keyword evidence="1" id="KW-0472">Membrane</keyword>
<dbReference type="EMBL" id="UOFZ01000025">
    <property type="protein sequence ID" value="VAX12222.1"/>
    <property type="molecule type" value="Genomic_DNA"/>
</dbReference>
<dbReference type="InterPro" id="IPR011990">
    <property type="entry name" value="TPR-like_helical_dom_sf"/>
</dbReference>